<keyword evidence="3" id="KW-1185">Reference proteome</keyword>
<dbReference type="Proteomes" id="UP001218218">
    <property type="component" value="Unassembled WGS sequence"/>
</dbReference>
<dbReference type="EMBL" id="JARIHO010000019">
    <property type="protein sequence ID" value="KAJ7347372.1"/>
    <property type="molecule type" value="Genomic_DNA"/>
</dbReference>
<keyword evidence="1" id="KW-0732">Signal</keyword>
<evidence type="ECO:0000256" key="1">
    <source>
        <dbReference type="SAM" id="SignalP"/>
    </source>
</evidence>
<evidence type="ECO:0008006" key="4">
    <source>
        <dbReference type="Google" id="ProtNLM"/>
    </source>
</evidence>
<feature type="signal peptide" evidence="1">
    <location>
        <begin position="1"/>
        <end position="19"/>
    </location>
</feature>
<proteinExistence type="predicted"/>
<dbReference type="AlphaFoldDB" id="A0AAD7A1V4"/>
<feature type="chain" id="PRO_5042136649" description="Secreted protein" evidence="1">
    <location>
        <begin position="20"/>
        <end position="121"/>
    </location>
</feature>
<sequence length="121" mass="13417">MIRCATWWSLGGMWQWTSARSLVFTFRLRTSRALFATGSRHCGSPASILFLKVVTHPHASSPIKPTTRHCALRVFRSGNHELAISVPLSGCSIERSAPARMWILELGGDLLQINSTTSHID</sequence>
<accession>A0AAD7A1V4</accession>
<organism evidence="2 3">
    <name type="scientific">Mycena albidolilacea</name>
    <dbReference type="NCBI Taxonomy" id="1033008"/>
    <lineage>
        <taxon>Eukaryota</taxon>
        <taxon>Fungi</taxon>
        <taxon>Dikarya</taxon>
        <taxon>Basidiomycota</taxon>
        <taxon>Agaricomycotina</taxon>
        <taxon>Agaricomycetes</taxon>
        <taxon>Agaricomycetidae</taxon>
        <taxon>Agaricales</taxon>
        <taxon>Marasmiineae</taxon>
        <taxon>Mycenaceae</taxon>
        <taxon>Mycena</taxon>
    </lineage>
</organism>
<comment type="caution">
    <text evidence="2">The sequence shown here is derived from an EMBL/GenBank/DDBJ whole genome shotgun (WGS) entry which is preliminary data.</text>
</comment>
<feature type="non-terminal residue" evidence="2">
    <location>
        <position position="121"/>
    </location>
</feature>
<name>A0AAD7A1V4_9AGAR</name>
<evidence type="ECO:0000313" key="2">
    <source>
        <dbReference type="EMBL" id="KAJ7347372.1"/>
    </source>
</evidence>
<protein>
    <recommendedName>
        <fullName evidence="4">Secreted protein</fullName>
    </recommendedName>
</protein>
<reference evidence="2" key="1">
    <citation type="submission" date="2023-03" db="EMBL/GenBank/DDBJ databases">
        <title>Massive genome expansion in bonnet fungi (Mycena s.s.) driven by repeated elements and novel gene families across ecological guilds.</title>
        <authorList>
            <consortium name="Lawrence Berkeley National Laboratory"/>
            <person name="Harder C.B."/>
            <person name="Miyauchi S."/>
            <person name="Viragh M."/>
            <person name="Kuo A."/>
            <person name="Thoen E."/>
            <person name="Andreopoulos B."/>
            <person name="Lu D."/>
            <person name="Skrede I."/>
            <person name="Drula E."/>
            <person name="Henrissat B."/>
            <person name="Morin E."/>
            <person name="Kohler A."/>
            <person name="Barry K."/>
            <person name="LaButti K."/>
            <person name="Morin E."/>
            <person name="Salamov A."/>
            <person name="Lipzen A."/>
            <person name="Mereny Z."/>
            <person name="Hegedus B."/>
            <person name="Baldrian P."/>
            <person name="Stursova M."/>
            <person name="Weitz H."/>
            <person name="Taylor A."/>
            <person name="Grigoriev I.V."/>
            <person name="Nagy L.G."/>
            <person name="Martin F."/>
            <person name="Kauserud H."/>
        </authorList>
    </citation>
    <scope>NUCLEOTIDE SEQUENCE</scope>
    <source>
        <strain evidence="2">CBHHK002</strain>
    </source>
</reference>
<gene>
    <name evidence="2" type="ORF">DFH08DRAFT_1080366</name>
</gene>
<evidence type="ECO:0000313" key="3">
    <source>
        <dbReference type="Proteomes" id="UP001218218"/>
    </source>
</evidence>